<keyword evidence="9" id="KW-1185">Reference proteome</keyword>
<dbReference type="Gene3D" id="3.30.40.10">
    <property type="entry name" value="Zinc/RING finger domain, C3HC4 (zinc finger)"/>
    <property type="match status" value="1"/>
</dbReference>
<evidence type="ECO:0000256" key="2">
    <source>
        <dbReference type="ARBA" id="ARBA00022771"/>
    </source>
</evidence>
<evidence type="ECO:0000313" key="8">
    <source>
        <dbReference type="EMBL" id="KAI6784666.1"/>
    </source>
</evidence>
<feature type="region of interest" description="Disordered" evidence="5">
    <location>
        <begin position="333"/>
        <end position="352"/>
    </location>
</feature>
<dbReference type="GeneID" id="75833189"/>
<dbReference type="GO" id="GO:0005675">
    <property type="term" value="C:transcription factor TFIIH holo complex"/>
    <property type="evidence" value="ECO:0007669"/>
    <property type="project" value="TreeGrafter"/>
</dbReference>
<evidence type="ECO:0000256" key="4">
    <source>
        <dbReference type="SAM" id="Coils"/>
    </source>
</evidence>
<reference evidence="8" key="1">
    <citation type="journal article" date="2021" name="J Fungi (Basel)">
        <title>Genomic and Metabolomic Analyses of the Marine Fungus Emericellopsis cladophorae: Insights into Saltwater Adaptability Mechanisms and Its Biosynthetic Potential.</title>
        <authorList>
            <person name="Goncalves M.F.M."/>
            <person name="Hilario S."/>
            <person name="Van de Peer Y."/>
            <person name="Esteves A.C."/>
            <person name="Alves A."/>
        </authorList>
    </citation>
    <scope>NUCLEOTIDE SEQUENCE</scope>
    <source>
        <strain evidence="8">MUM 19.33</strain>
    </source>
</reference>
<feature type="compositionally biased region" description="Low complexity" evidence="5">
    <location>
        <begin position="333"/>
        <end position="343"/>
    </location>
</feature>
<evidence type="ECO:0000259" key="6">
    <source>
        <dbReference type="Pfam" id="PF06391"/>
    </source>
</evidence>
<accession>A0A9P9Y754</accession>
<dbReference type="GO" id="GO:0006281">
    <property type="term" value="P:DNA repair"/>
    <property type="evidence" value="ECO:0007669"/>
    <property type="project" value="TreeGrafter"/>
</dbReference>
<sequence length="352" mass="40043">MPRETQAEENFTLDRCPACGRMRYLNHDMEFRVSTICYHAICTVCIRNNFHQGPSKCPIMSCGKTLRTKDFKKAWFQDLGVQREVDIRRRVATVFNKVEDDFQDLDSYNAYLEDVECLTDDLVNGDDDKKKLAELKLQQWEAEHRAEIERNRRLANESEATRRKRMAAEEALAQQRRELEIQEEAEEKLQERKFREEMLDSLQQGEQGKANETVSKILLKKRGQHKKDVALDAAGAPALSIRGLVDKKRTATVLDDGPYDPFMGLDLLPTRVDVSRERLAQYDNDTLKKVKMDDAWKAGGYSAEEYLSRALFEAFAGLGVFVDEEMGERGVSTQGAAQAAATGATGGRMDID</sequence>
<evidence type="ECO:0000259" key="7">
    <source>
        <dbReference type="Pfam" id="PF17121"/>
    </source>
</evidence>
<evidence type="ECO:0000313" key="9">
    <source>
        <dbReference type="Proteomes" id="UP001055219"/>
    </source>
</evidence>
<evidence type="ECO:0008006" key="10">
    <source>
        <dbReference type="Google" id="ProtNLM"/>
    </source>
</evidence>
<evidence type="ECO:0000256" key="1">
    <source>
        <dbReference type="ARBA" id="ARBA00022723"/>
    </source>
</evidence>
<proteinExistence type="predicted"/>
<protein>
    <recommendedName>
        <fullName evidence="10">RNA polymerase II transcription factor B p38 subunit</fullName>
    </recommendedName>
</protein>
<dbReference type="InterPro" id="IPR015877">
    <property type="entry name" value="MAT1_centre"/>
</dbReference>
<keyword evidence="4" id="KW-0175">Coiled coil</keyword>
<dbReference type="InterPro" id="IPR013083">
    <property type="entry name" value="Znf_RING/FYVE/PHD"/>
</dbReference>
<comment type="caution">
    <text evidence="8">The sequence shown here is derived from an EMBL/GenBank/DDBJ whole genome shotgun (WGS) entry which is preliminary data.</text>
</comment>
<dbReference type="AlphaFoldDB" id="A0A9P9Y754"/>
<feature type="domain" description="MAT1 centre" evidence="6">
    <location>
        <begin position="66"/>
        <end position="222"/>
    </location>
</feature>
<feature type="domain" description="RING-type" evidence="7">
    <location>
        <begin position="14"/>
        <end position="62"/>
    </location>
</feature>
<keyword evidence="3" id="KW-0862">Zinc</keyword>
<keyword evidence="2" id="KW-0863">Zinc-finger</keyword>
<dbReference type="GO" id="GO:0008270">
    <property type="term" value="F:zinc ion binding"/>
    <property type="evidence" value="ECO:0007669"/>
    <property type="project" value="UniProtKB-KW"/>
</dbReference>
<dbReference type="GO" id="GO:0006357">
    <property type="term" value="P:regulation of transcription by RNA polymerase II"/>
    <property type="evidence" value="ECO:0007669"/>
    <property type="project" value="TreeGrafter"/>
</dbReference>
<gene>
    <name evidence="8" type="ORF">J7T54_006712</name>
</gene>
<dbReference type="PANTHER" id="PTHR12683">
    <property type="entry name" value="CDK-ACTIVATING KINASE ASSEMBLY FACTOR MAT1"/>
    <property type="match status" value="1"/>
</dbReference>
<dbReference type="SUPFAM" id="SSF57850">
    <property type="entry name" value="RING/U-box"/>
    <property type="match status" value="1"/>
</dbReference>
<evidence type="ECO:0000256" key="5">
    <source>
        <dbReference type="SAM" id="MobiDB-lite"/>
    </source>
</evidence>
<dbReference type="InterPro" id="IPR001841">
    <property type="entry name" value="Znf_RING"/>
</dbReference>
<evidence type="ECO:0000256" key="3">
    <source>
        <dbReference type="ARBA" id="ARBA00022833"/>
    </source>
</evidence>
<dbReference type="EMBL" id="JAGIXG020000004">
    <property type="protein sequence ID" value="KAI6784666.1"/>
    <property type="molecule type" value="Genomic_DNA"/>
</dbReference>
<dbReference type="PANTHER" id="PTHR12683:SF13">
    <property type="entry name" value="CDK-ACTIVATING KINASE ASSEMBLY FACTOR MAT1"/>
    <property type="match status" value="1"/>
</dbReference>
<name>A0A9P9Y754_9HYPO</name>
<keyword evidence="1" id="KW-0479">Metal-binding</keyword>
<dbReference type="Pfam" id="PF17121">
    <property type="entry name" value="zf-C3HC4_5"/>
    <property type="match status" value="1"/>
</dbReference>
<reference evidence="8" key="2">
    <citation type="submission" date="2022-07" db="EMBL/GenBank/DDBJ databases">
        <authorList>
            <person name="Goncalves M.F.M."/>
            <person name="Hilario S."/>
            <person name="Van De Peer Y."/>
            <person name="Esteves A.C."/>
            <person name="Alves A."/>
        </authorList>
    </citation>
    <scope>NUCLEOTIDE SEQUENCE</scope>
    <source>
        <strain evidence="8">MUM 19.33</strain>
    </source>
</reference>
<dbReference type="InterPro" id="IPR017907">
    <property type="entry name" value="Znf_RING_CS"/>
</dbReference>
<dbReference type="RefSeq" id="XP_051365522.1">
    <property type="nucleotide sequence ID" value="XM_051503167.1"/>
</dbReference>
<dbReference type="Proteomes" id="UP001055219">
    <property type="component" value="Unassembled WGS sequence"/>
</dbReference>
<organism evidence="8 9">
    <name type="scientific">Emericellopsis cladophorae</name>
    <dbReference type="NCBI Taxonomy" id="2686198"/>
    <lineage>
        <taxon>Eukaryota</taxon>
        <taxon>Fungi</taxon>
        <taxon>Dikarya</taxon>
        <taxon>Ascomycota</taxon>
        <taxon>Pezizomycotina</taxon>
        <taxon>Sordariomycetes</taxon>
        <taxon>Hypocreomycetidae</taxon>
        <taxon>Hypocreales</taxon>
        <taxon>Bionectriaceae</taxon>
        <taxon>Emericellopsis</taxon>
    </lineage>
</organism>
<dbReference type="Pfam" id="PF06391">
    <property type="entry name" value="MAT1"/>
    <property type="match status" value="1"/>
</dbReference>
<feature type="coiled-coil region" evidence="4">
    <location>
        <begin position="130"/>
        <end position="192"/>
    </location>
</feature>
<dbReference type="PROSITE" id="PS00518">
    <property type="entry name" value="ZF_RING_1"/>
    <property type="match status" value="1"/>
</dbReference>
<dbReference type="OrthoDB" id="5963at2759"/>